<organism evidence="1">
    <name type="scientific">Catovirus CTV1</name>
    <dbReference type="NCBI Taxonomy" id="1977631"/>
    <lineage>
        <taxon>Viruses</taxon>
        <taxon>Varidnaviria</taxon>
        <taxon>Bamfordvirae</taxon>
        <taxon>Nucleocytoviricota</taxon>
        <taxon>Megaviricetes</taxon>
        <taxon>Imitervirales</taxon>
        <taxon>Mimiviridae</taxon>
        <taxon>Klosneuvirinae</taxon>
        <taxon>Catovirus</taxon>
    </lineage>
</organism>
<protein>
    <submittedName>
        <fullName evidence="1">Uncharacterized protein</fullName>
    </submittedName>
</protein>
<gene>
    <name evidence="1" type="ORF">Catovirus_2_8</name>
</gene>
<reference evidence="1" key="1">
    <citation type="journal article" date="2017" name="Science">
        <title>Giant viruses with an expanded complement of translation system components.</title>
        <authorList>
            <person name="Schulz F."/>
            <person name="Yutin N."/>
            <person name="Ivanova N.N."/>
            <person name="Ortega D.R."/>
            <person name="Lee T.K."/>
            <person name="Vierheilig J."/>
            <person name="Daims H."/>
            <person name="Horn M."/>
            <person name="Wagner M."/>
            <person name="Jensen G.J."/>
            <person name="Kyrpides N.C."/>
            <person name="Koonin E.V."/>
            <person name="Woyke T."/>
        </authorList>
    </citation>
    <scope>NUCLEOTIDE SEQUENCE</scope>
    <source>
        <strain evidence="1">CTV1</strain>
    </source>
</reference>
<dbReference type="EMBL" id="KY684084">
    <property type="protein sequence ID" value="ARF09059.1"/>
    <property type="molecule type" value="Genomic_DNA"/>
</dbReference>
<evidence type="ECO:0000313" key="1">
    <source>
        <dbReference type="EMBL" id="ARF09059.1"/>
    </source>
</evidence>
<accession>A0A1V0SBI0</accession>
<proteinExistence type="predicted"/>
<name>A0A1V0SBI0_9VIRU</name>
<sequence length="299" mass="34969">MLENEAKRKYLKYKEKYLQLKKLIGGVNTNADKELKTLVTSLIKNFIIPFLVEVNCCKKNLNVVYSKSKNQNNYLTFLKDTYNEFSEKIRSIIIKVAKDGNLNNITELLNNEIKNLSVNNIGEELSDNEVRKRYIIPICLEFANQYIKLIKKIYDYIQDKKLPVYKIKNTDELKKVNLKQRNDKENCIKNYDSQTCCGETENASNCILMLGTKTLPNLNEDLKKIKKILMDNKTNKDLNDYNYTKSYILISTTTDSIMSLINIFTKKKKEIDDYNKNLKRSFINKIQYGSEEIPISIKL</sequence>